<organism evidence="8 9">
    <name type="scientific">Bacillus atrophaeus (strain 1942)</name>
    <dbReference type="NCBI Taxonomy" id="720555"/>
    <lineage>
        <taxon>Bacteria</taxon>
        <taxon>Bacillati</taxon>
        <taxon>Bacillota</taxon>
        <taxon>Bacilli</taxon>
        <taxon>Bacillales</taxon>
        <taxon>Bacillaceae</taxon>
        <taxon>Bacillus</taxon>
    </lineage>
</organism>
<dbReference type="SUPFAM" id="SSF56322">
    <property type="entry name" value="ADC synthase"/>
    <property type="match status" value="1"/>
</dbReference>
<evidence type="ECO:0000256" key="3">
    <source>
        <dbReference type="ARBA" id="ARBA00012824"/>
    </source>
</evidence>
<dbReference type="InterPro" id="IPR015890">
    <property type="entry name" value="Chorismate_C"/>
</dbReference>
<name>A0ABN3ZD49_BACA1</name>
<dbReference type="PANTHER" id="PTHR42839">
    <property type="entry name" value="ISOCHORISMATE SYNTHASE ENTC"/>
    <property type="match status" value="1"/>
</dbReference>
<proteinExistence type="inferred from homology"/>
<comment type="similarity">
    <text evidence="2">Belongs to the isochorismate synthase family.</text>
</comment>
<dbReference type="PANTHER" id="PTHR42839:SF2">
    <property type="entry name" value="ISOCHORISMATE SYNTHASE ENTC"/>
    <property type="match status" value="1"/>
</dbReference>
<evidence type="ECO:0000256" key="4">
    <source>
        <dbReference type="ARBA" id="ARBA00023235"/>
    </source>
</evidence>
<dbReference type="RefSeq" id="WP_003327127.1">
    <property type="nucleotide sequence ID" value="NC_014639.1"/>
</dbReference>
<dbReference type="InterPro" id="IPR005801">
    <property type="entry name" value="ADC_synthase"/>
</dbReference>
<keyword evidence="4 8" id="KW-0413">Isomerase</keyword>
<dbReference type="InterPro" id="IPR004561">
    <property type="entry name" value="IsoChor_synthase"/>
</dbReference>
<evidence type="ECO:0000256" key="5">
    <source>
        <dbReference type="ARBA" id="ARBA00041564"/>
    </source>
</evidence>
<reference evidence="8 9" key="1">
    <citation type="journal article" date="2011" name="Front. Microbiol.">
        <title>Genomic signatures of strain selection and enhancement in Bacillus atrophaeus var. globigii, a historical biowarfare simulant.</title>
        <authorList>
            <person name="Gibbons H.S."/>
            <person name="Broomall S.M."/>
            <person name="McNew L.A."/>
            <person name="Daligault H."/>
            <person name="Chapman C."/>
            <person name="Bruce D."/>
            <person name="Karavis M."/>
            <person name="Krepps M."/>
            <person name="McGregor P.A."/>
            <person name="Hong C."/>
            <person name="Park K.H."/>
            <person name="Akmal A."/>
            <person name="Feldman A."/>
            <person name="Lin J.S."/>
            <person name="Chang W.E."/>
            <person name="Higgs B.W."/>
            <person name="Demirev P."/>
            <person name="Lindquist J."/>
            <person name="Liem A."/>
            <person name="Fochler E."/>
            <person name="Read T.D."/>
            <person name="Tapia R."/>
            <person name="Johnson S."/>
            <person name="Bishop-Lilly K.A."/>
            <person name="Detter C."/>
            <person name="Han C."/>
            <person name="Sozhamannan S."/>
            <person name="Rosenzweig C.N."/>
            <person name="Skowronski E.W."/>
        </authorList>
    </citation>
    <scope>NUCLEOTIDE SEQUENCE [LARGE SCALE GENOMIC DNA]</scope>
    <source>
        <strain evidence="8 9">1942</strain>
    </source>
</reference>
<sequence length="415" mass="45061">MSEQHVISEEKAEQLLSQYRAGSFFLSTPHRTLLAEGAFAEVPNRDGHEDQLKDLPGRIAAVLNEAKECGHSNPAVVGAIPFDYTKPAKLIVPTNIRWSGPLQLDPAGRHQQPPENTYEMQPVPEPAEYMRGVERGLERIEAGDLSKIVLSRSLQLTSPKPIHIESLLHHLAQHNTNGYTFAADVSKQETDSADLGASPSRRTLIGASPELLVSRSGTQVVSNPLAGSRPRSEDPVEDQRRAAELLSSAKDLHEHEVVADAVAAALRPFCRTLDVPAEPSLVQTETMWHLSSEIRGELSDPSTSALELAIALHPTPAVCGTPTDSAREAIKEIEPFDRGFFTGMVGWCDSEGDGDWVVTIRCAEAEDYALRLFAGAGVVKGSKAEDELAETSAKFRTMLLAMGLKNDLLKSLLEG</sequence>
<dbReference type="Proteomes" id="UP000006867">
    <property type="component" value="Chromosome"/>
</dbReference>
<keyword evidence="9" id="KW-1185">Reference proteome</keyword>
<evidence type="ECO:0000256" key="2">
    <source>
        <dbReference type="ARBA" id="ARBA00005297"/>
    </source>
</evidence>
<evidence type="ECO:0000259" key="7">
    <source>
        <dbReference type="Pfam" id="PF00425"/>
    </source>
</evidence>
<evidence type="ECO:0000256" key="6">
    <source>
        <dbReference type="SAM" id="MobiDB-lite"/>
    </source>
</evidence>
<evidence type="ECO:0000313" key="9">
    <source>
        <dbReference type="Proteomes" id="UP000006867"/>
    </source>
</evidence>
<dbReference type="Gene3D" id="3.60.120.10">
    <property type="entry name" value="Anthranilate synthase"/>
    <property type="match status" value="1"/>
</dbReference>
<dbReference type="NCBIfam" id="TIGR00543">
    <property type="entry name" value="isochor_syn"/>
    <property type="match status" value="1"/>
</dbReference>
<evidence type="ECO:0000313" key="8">
    <source>
        <dbReference type="EMBL" id="ADP33685.1"/>
    </source>
</evidence>
<gene>
    <name evidence="8" type="ordered locus">BATR1942_13815</name>
</gene>
<dbReference type="GO" id="GO:0008909">
    <property type="term" value="F:isochorismate synthase activity"/>
    <property type="evidence" value="ECO:0007669"/>
    <property type="project" value="UniProtKB-EC"/>
</dbReference>
<dbReference type="Pfam" id="PF00425">
    <property type="entry name" value="Chorismate_bind"/>
    <property type="match status" value="1"/>
</dbReference>
<accession>A0ABN3ZD49</accession>
<evidence type="ECO:0000256" key="1">
    <source>
        <dbReference type="ARBA" id="ARBA00000799"/>
    </source>
</evidence>
<dbReference type="EC" id="5.4.4.2" evidence="3"/>
<feature type="domain" description="Chorismate-utilising enzyme C-terminal" evidence="7">
    <location>
        <begin position="127"/>
        <end position="394"/>
    </location>
</feature>
<dbReference type="EMBL" id="CP002207">
    <property type="protein sequence ID" value="ADP33685.1"/>
    <property type="molecule type" value="Genomic_DNA"/>
</dbReference>
<dbReference type="NCBIfam" id="NF005380">
    <property type="entry name" value="PRK06923.1"/>
    <property type="match status" value="1"/>
</dbReference>
<comment type="catalytic activity">
    <reaction evidence="1">
        <text>chorismate = isochorismate</text>
        <dbReference type="Rhea" id="RHEA:18985"/>
        <dbReference type="ChEBI" id="CHEBI:29748"/>
        <dbReference type="ChEBI" id="CHEBI:29780"/>
        <dbReference type="EC" id="5.4.4.2"/>
    </reaction>
</comment>
<feature type="region of interest" description="Disordered" evidence="6">
    <location>
        <begin position="216"/>
        <end position="238"/>
    </location>
</feature>
<protein>
    <recommendedName>
        <fullName evidence="3">isochorismate synthase</fullName>
        <ecNumber evidence="3">5.4.4.2</ecNumber>
    </recommendedName>
    <alternativeName>
        <fullName evidence="5">Isochorismate mutase</fullName>
    </alternativeName>
</protein>